<protein>
    <submittedName>
        <fullName evidence="2">Uncharacterized protein</fullName>
    </submittedName>
</protein>
<feature type="region of interest" description="Disordered" evidence="1">
    <location>
        <begin position="1"/>
        <end position="23"/>
    </location>
</feature>
<evidence type="ECO:0000256" key="1">
    <source>
        <dbReference type="SAM" id="MobiDB-lite"/>
    </source>
</evidence>
<sequence>GSTATTRSRGEPSHHHSLQQFIT</sequence>
<name>A0A6J4LX70_9CYAN</name>
<accession>A0A6J4LX70</accession>
<gene>
    <name evidence="2" type="ORF">AVDCRST_MAG94-2374</name>
</gene>
<feature type="non-terminal residue" evidence="2">
    <location>
        <position position="1"/>
    </location>
</feature>
<feature type="non-terminal residue" evidence="2">
    <location>
        <position position="23"/>
    </location>
</feature>
<reference evidence="2" key="1">
    <citation type="submission" date="2020-02" db="EMBL/GenBank/DDBJ databases">
        <authorList>
            <person name="Meier V. D."/>
        </authorList>
    </citation>
    <scope>NUCLEOTIDE SEQUENCE</scope>
    <source>
        <strain evidence="2">AVDCRST_MAG94</strain>
    </source>
</reference>
<dbReference type="EMBL" id="CADCTY010000834">
    <property type="protein sequence ID" value="CAA9342332.1"/>
    <property type="molecule type" value="Genomic_DNA"/>
</dbReference>
<organism evidence="2">
    <name type="scientific">uncultured Leptolyngbya sp</name>
    <dbReference type="NCBI Taxonomy" id="332963"/>
    <lineage>
        <taxon>Bacteria</taxon>
        <taxon>Bacillati</taxon>
        <taxon>Cyanobacteriota</taxon>
        <taxon>Cyanophyceae</taxon>
        <taxon>Leptolyngbyales</taxon>
        <taxon>Leptolyngbyaceae</taxon>
        <taxon>Leptolyngbya group</taxon>
        <taxon>Leptolyngbya</taxon>
        <taxon>environmental samples</taxon>
    </lineage>
</organism>
<proteinExistence type="predicted"/>
<evidence type="ECO:0000313" key="2">
    <source>
        <dbReference type="EMBL" id="CAA9342332.1"/>
    </source>
</evidence>
<dbReference type="AlphaFoldDB" id="A0A6J4LX70"/>